<proteinExistence type="predicted"/>
<protein>
    <recommendedName>
        <fullName evidence="3">Lipoprotein</fullName>
    </recommendedName>
</protein>
<evidence type="ECO:0000313" key="1">
    <source>
        <dbReference type="EMBL" id="MFD1015455.1"/>
    </source>
</evidence>
<feature type="non-terminal residue" evidence="1">
    <location>
        <position position="1"/>
    </location>
</feature>
<evidence type="ECO:0008006" key="3">
    <source>
        <dbReference type="Google" id="ProtNLM"/>
    </source>
</evidence>
<organism evidence="1 2">
    <name type="scientific">Winogradskyella rapida</name>
    <dbReference type="NCBI Taxonomy" id="549701"/>
    <lineage>
        <taxon>Bacteria</taxon>
        <taxon>Pseudomonadati</taxon>
        <taxon>Bacteroidota</taxon>
        <taxon>Flavobacteriia</taxon>
        <taxon>Flavobacteriales</taxon>
        <taxon>Flavobacteriaceae</taxon>
        <taxon>Winogradskyella</taxon>
    </lineage>
</organism>
<evidence type="ECO:0000313" key="2">
    <source>
        <dbReference type="Proteomes" id="UP001597086"/>
    </source>
</evidence>
<sequence>YSLLTKVLADFLSVIYLLTLVLKTRNEIIHKHVVKHLNEMNRILQILGILIILISCKSTKIGSESEFKMTNDSVNLYAFIGEKISVIEFDPNENNERIEIDSITGDTLIFKSYVMDNGFRNKYKVISNVYNELKTDTIEFDAYDHYGRPAFEDYKNVLLYLSYSKEKNKYYHQKYIFDPIEKDRNGNWKGLKGESIEKLFTEQKNGYLSARGIFDSE</sequence>
<dbReference type="RefSeq" id="WP_386115154.1">
    <property type="nucleotide sequence ID" value="NZ_JBHTKM010000027.1"/>
</dbReference>
<gene>
    <name evidence="1" type="ORF">ACFQ13_05945</name>
</gene>
<comment type="caution">
    <text evidence="1">The sequence shown here is derived from an EMBL/GenBank/DDBJ whole genome shotgun (WGS) entry which is preliminary data.</text>
</comment>
<reference evidence="2" key="1">
    <citation type="journal article" date="2019" name="Int. J. Syst. Evol. Microbiol.">
        <title>The Global Catalogue of Microorganisms (GCM) 10K type strain sequencing project: providing services to taxonomists for standard genome sequencing and annotation.</title>
        <authorList>
            <consortium name="The Broad Institute Genomics Platform"/>
            <consortium name="The Broad Institute Genome Sequencing Center for Infectious Disease"/>
            <person name="Wu L."/>
            <person name="Ma J."/>
        </authorList>
    </citation>
    <scope>NUCLEOTIDE SEQUENCE [LARGE SCALE GENOMIC DNA]</scope>
    <source>
        <strain evidence="2">CCUG 56098</strain>
    </source>
</reference>
<dbReference type="EMBL" id="JBHTKM010000027">
    <property type="protein sequence ID" value="MFD1015455.1"/>
    <property type="molecule type" value="Genomic_DNA"/>
</dbReference>
<accession>A0ABW3KNS5</accession>
<keyword evidence="2" id="KW-1185">Reference proteome</keyword>
<name>A0ABW3KNS5_9FLAO</name>
<dbReference type="Proteomes" id="UP001597086">
    <property type="component" value="Unassembled WGS sequence"/>
</dbReference>